<gene>
    <name evidence="4 6" type="primary">mptA</name>
    <name evidence="6" type="ORF">K9W46_08250</name>
</gene>
<dbReference type="PANTHER" id="PTHR36445:SF1">
    <property type="entry name" value="GTP CYCLOHYDROLASE MPTA"/>
    <property type="match status" value="1"/>
</dbReference>
<dbReference type="InterPro" id="IPR003801">
    <property type="entry name" value="GTP_cyclohydrolase_FolE2/MptA"/>
</dbReference>
<feature type="site" description="May be catalytically important" evidence="4">
    <location>
        <position position="163"/>
    </location>
</feature>
<sequence length="320" mass="36037">MSLNSEIISDVQADKALIKLSLQRVGVSNIPKIIRRKWKNSYNELSAKIDVYVDLVSTQRGIHMSRNIEAINEVTAELLSEVISDTEVLCSRIAKRVIEIQDGAKFSEVRLEANYEAETFSEPLLKKKSSVHKLKAGAKAEVIDGEIRIKKIIGAEVQGTTVCPCSEELSRDFAKEQLKKKGYTDEQINEILDIIPLAAHNQRSKATLLFELPDDSPRIELDDIIALMEISMSAPIHEVLKRKDEQAVVLYAHKKPGFVEDVIRTLLQNVVFKFGYLPDEVQVYAKQINYESIHQHDAVAEVCTTIGDLKKQLLEEKNNG</sequence>
<evidence type="ECO:0000256" key="4">
    <source>
        <dbReference type="HAMAP-Rule" id="MF_01527"/>
    </source>
</evidence>
<comment type="cofactor">
    <cofactor evidence="4">
        <name>Fe(2+)</name>
        <dbReference type="ChEBI" id="CHEBI:29033"/>
    </cofactor>
    <text evidence="4">Binds 1 Fe(2+) ion per subunit.</text>
</comment>
<evidence type="ECO:0000313" key="6">
    <source>
        <dbReference type="EMBL" id="UJG42392.1"/>
    </source>
</evidence>
<dbReference type="Gene3D" id="3.10.270.10">
    <property type="entry name" value="Urate Oxidase"/>
    <property type="match status" value="1"/>
</dbReference>
<dbReference type="NCBIfam" id="TIGR00294">
    <property type="entry name" value="GTP cyclohydrolase MptA"/>
    <property type="match status" value="1"/>
</dbReference>
<evidence type="ECO:0000256" key="5">
    <source>
        <dbReference type="NCBIfam" id="TIGR00294"/>
    </source>
</evidence>
<comment type="pathway">
    <text evidence="4">Cofactor biosynthesis; 5,6,7,8-tetrahydromethanopterin biosynthesis.</text>
</comment>
<name>A0A9Y1BP76_9ARCH</name>
<dbReference type="PANTHER" id="PTHR36445">
    <property type="entry name" value="GTP CYCLOHYDROLASE MPTA"/>
    <property type="match status" value="1"/>
</dbReference>
<evidence type="ECO:0000256" key="2">
    <source>
        <dbReference type="ARBA" id="ARBA00022801"/>
    </source>
</evidence>
<comment type="catalytic activity">
    <reaction evidence="4">
        <text>GTP + H2O = 7,8-dihydroneopterin 2',3'-cyclic phosphate + formate + diphosphate + H(+)</text>
        <dbReference type="Rhea" id="RHEA:25860"/>
        <dbReference type="ChEBI" id="CHEBI:15377"/>
        <dbReference type="ChEBI" id="CHEBI:15378"/>
        <dbReference type="ChEBI" id="CHEBI:15740"/>
        <dbReference type="ChEBI" id="CHEBI:33019"/>
        <dbReference type="ChEBI" id="CHEBI:37565"/>
        <dbReference type="ChEBI" id="CHEBI:58854"/>
        <dbReference type="EC" id="3.5.4.39"/>
    </reaction>
</comment>
<dbReference type="EC" id="3.5.4.39" evidence="4 5"/>
<dbReference type="InterPro" id="IPR022840">
    <property type="entry name" value="GTP_cyclohydrolase_MptA"/>
</dbReference>
<dbReference type="EMBL" id="CP084167">
    <property type="protein sequence ID" value="UJG42392.1"/>
    <property type="molecule type" value="Genomic_DNA"/>
</dbReference>
<organism evidence="6">
    <name type="scientific">Candidatus Heimdallarchaeum endolithica</name>
    <dbReference type="NCBI Taxonomy" id="2876572"/>
    <lineage>
        <taxon>Archaea</taxon>
        <taxon>Promethearchaeati</taxon>
        <taxon>Candidatus Heimdallarchaeota</taxon>
        <taxon>Candidatus Heimdallarchaeia (ex Rinke et al. 2021) (nom. nud.)</taxon>
        <taxon>Candidatus Heimdallarchaeales</taxon>
        <taxon>Candidatus Heimdallarchaeaceae</taxon>
        <taxon>Candidatus Heimdallarchaeum</taxon>
    </lineage>
</organism>
<evidence type="ECO:0000256" key="3">
    <source>
        <dbReference type="ARBA" id="ARBA00023004"/>
    </source>
</evidence>
<proteinExistence type="inferred from homology"/>
<evidence type="ECO:0000256" key="1">
    <source>
        <dbReference type="ARBA" id="ARBA00022723"/>
    </source>
</evidence>
<dbReference type="Proteomes" id="UP001200513">
    <property type="component" value="Chromosome"/>
</dbReference>
<reference evidence="6" key="1">
    <citation type="journal article" date="2022" name="Nat. Microbiol.">
        <title>Unique mobile elements and scalable gene flow at the prokaryote-eukaryote boundary revealed by circularized Asgard archaea genomes.</title>
        <authorList>
            <person name="Wu F."/>
            <person name="Speth D.R."/>
            <person name="Philosof A."/>
            <person name="Cremiere A."/>
            <person name="Narayanan A."/>
            <person name="Barco R.A."/>
            <person name="Connon S.A."/>
            <person name="Amend J.P."/>
            <person name="Antoshechkin I.A."/>
            <person name="Orphan V.J."/>
        </authorList>
    </citation>
    <scope>NUCLEOTIDE SEQUENCE</scope>
    <source>
        <strain evidence="6">PR6</strain>
    </source>
</reference>
<dbReference type="GO" id="GO:0003934">
    <property type="term" value="F:GTP cyclohydrolase I activity"/>
    <property type="evidence" value="ECO:0007669"/>
    <property type="project" value="InterPro"/>
</dbReference>
<comment type="function">
    <text evidence="4">Converts GTP to 7,8-dihydro-D-neopterin 2',3'-cyclic phosphate, the first intermediate in the biosynthesis of coenzyme methanopterin.</text>
</comment>
<keyword evidence="2 4" id="KW-0378">Hydrolase</keyword>
<dbReference type="GO" id="GO:2001118">
    <property type="term" value="P:tetrahydromethanopterin biosynthetic process"/>
    <property type="evidence" value="ECO:0007669"/>
    <property type="project" value="UniProtKB-UniRule"/>
</dbReference>
<keyword evidence="3 4" id="KW-0408">Iron</keyword>
<accession>A0A9Y1BP76</accession>
<protein>
    <recommendedName>
        <fullName evidence="4 5">GTP cyclohydrolase MptA</fullName>
        <ecNumber evidence="4 5">3.5.4.39</ecNumber>
    </recommendedName>
    <alternativeName>
        <fullName evidence="4">GTP cyclohydrolase IV</fullName>
    </alternativeName>
</protein>
<dbReference type="HAMAP" id="MF_01527_A">
    <property type="entry name" value="GTP_cyclohydrol_A"/>
    <property type="match status" value="1"/>
</dbReference>
<comment type="subunit">
    <text evidence="4">Homodimer.</text>
</comment>
<dbReference type="GO" id="GO:0005506">
    <property type="term" value="F:iron ion binding"/>
    <property type="evidence" value="ECO:0007669"/>
    <property type="project" value="UniProtKB-UniRule"/>
</dbReference>
<dbReference type="GO" id="GO:0044682">
    <property type="term" value="F:GTP cyclohydrolase IV activity"/>
    <property type="evidence" value="ECO:0007669"/>
    <property type="project" value="UniProtKB-UniRule"/>
</dbReference>
<keyword evidence="1 4" id="KW-0479">Metal-binding</keyword>
<comment type="similarity">
    <text evidence="4">Belongs to the GTP cyclohydrolase IV family.</text>
</comment>
<dbReference type="AlphaFoldDB" id="A0A9Y1BP76"/>
<dbReference type="Pfam" id="PF02649">
    <property type="entry name" value="GCHY-1"/>
    <property type="match status" value="1"/>
</dbReference>